<dbReference type="CDD" id="cd03351">
    <property type="entry name" value="LbH_UDP-GlcNAc_AT"/>
    <property type="match status" value="1"/>
</dbReference>
<comment type="subunit">
    <text evidence="6">Homotrimer.</text>
</comment>
<dbReference type="HAMAP" id="MF_00387">
    <property type="entry name" value="LpxA"/>
    <property type="match status" value="1"/>
</dbReference>
<protein>
    <recommendedName>
        <fullName evidence="6">Acyl-[acyl-carrier-protein]--UDP-N-acetylglucosamine O-acyltransferase</fullName>
        <shortName evidence="6">UDP-N-acetylglucosamine acyltransferase</shortName>
        <ecNumber evidence="6">2.3.1.129</ecNumber>
    </recommendedName>
</protein>
<keyword evidence="9" id="KW-1185">Reference proteome</keyword>
<dbReference type="GO" id="GO:0008780">
    <property type="term" value="F:acyl-[acyl-carrier-protein]-UDP-N-acetylglucosamine O-acyltransferase activity"/>
    <property type="evidence" value="ECO:0007669"/>
    <property type="project" value="UniProtKB-UniRule"/>
</dbReference>
<keyword evidence="1 6" id="KW-0444">Lipid biosynthesis</keyword>
<reference evidence="8 9" key="1">
    <citation type="submission" date="2015-07" db="EMBL/GenBank/DDBJ databases">
        <title>Isolation and Genomic Characterization of a Novel Halophilic Metal-Reducing Deltaproteobacterium from the Deep Subsurface.</title>
        <authorList>
            <person name="Badalamenti J.P."/>
            <person name="Summers Z.M."/>
            <person name="Gralnick J.A."/>
            <person name="Bond D.R."/>
        </authorList>
    </citation>
    <scope>NUCLEOTIDE SEQUENCE [LARGE SCALE GENOMIC DNA]</scope>
    <source>
        <strain evidence="8 9">WTL</strain>
    </source>
</reference>
<dbReference type="RefSeq" id="WP_053550545.1">
    <property type="nucleotide sequence ID" value="NZ_CP010802.1"/>
</dbReference>
<name>A0A0M4DHW6_9BACT</name>
<evidence type="ECO:0000256" key="1">
    <source>
        <dbReference type="ARBA" id="ARBA00022516"/>
    </source>
</evidence>
<keyword evidence="6" id="KW-0677">Repeat</keyword>
<evidence type="ECO:0000313" key="8">
    <source>
        <dbReference type="EMBL" id="ALC16445.1"/>
    </source>
</evidence>
<comment type="similarity">
    <text evidence="6">Belongs to the transferase hexapeptide repeat family. LpxA subfamily.</text>
</comment>
<dbReference type="Pfam" id="PF00132">
    <property type="entry name" value="Hexapep"/>
    <property type="match status" value="2"/>
</dbReference>
<dbReference type="PANTHER" id="PTHR43480">
    <property type="entry name" value="ACYL-[ACYL-CARRIER-PROTEIN]--UDP-N-ACETYLGLUCOSAMINE O-ACYLTRANSFERASE"/>
    <property type="match status" value="1"/>
</dbReference>
<evidence type="ECO:0000256" key="4">
    <source>
        <dbReference type="ARBA" id="ARBA00023098"/>
    </source>
</evidence>
<dbReference type="InterPro" id="IPR011004">
    <property type="entry name" value="Trimer_LpxA-like_sf"/>
</dbReference>
<comment type="subcellular location">
    <subcellularLocation>
        <location evidence="6">Cytoplasm</location>
    </subcellularLocation>
</comment>
<dbReference type="Proteomes" id="UP000057158">
    <property type="component" value="Chromosome"/>
</dbReference>
<dbReference type="EC" id="2.3.1.129" evidence="6"/>
<dbReference type="Gene3D" id="1.20.1180.10">
    <property type="entry name" value="Udp N-acetylglucosamine O-acyltransferase, C-terminal domain"/>
    <property type="match status" value="1"/>
</dbReference>
<sequence length="256" mass="27453">MIHPTAIVHDGARIDPSVEIGPYVVIGEHVVIGAGTTVGPHSVIEGWTEIGRDNRIFQFASIGAAPQDLKFHGEVSYLKIGDRNMVREFVTLHRGTEDGGGETIIGSDNLFMAYSHVAHDCRLGNHVILANGATLAGHVEVDDHAILGGLSAVHQFSRIGAHTMISGGSMVNQDIPPYTIAQGDRAKTVGLNLVGLKRRGFSEGAVRGIKKAYRLIFRSGLGQAEALAQIAAELEPSPELDHFVEFIKNSQRGIAR</sequence>
<evidence type="ECO:0000259" key="7">
    <source>
        <dbReference type="Pfam" id="PF13720"/>
    </source>
</evidence>
<dbReference type="GO" id="GO:0005737">
    <property type="term" value="C:cytoplasm"/>
    <property type="evidence" value="ECO:0007669"/>
    <property type="project" value="UniProtKB-SubCell"/>
</dbReference>
<keyword evidence="2 6" id="KW-0441">Lipid A biosynthesis</keyword>
<dbReference type="PANTHER" id="PTHR43480:SF1">
    <property type="entry name" value="ACYL-[ACYL-CARRIER-PROTEIN]--UDP-N-ACETYLGLUCOSAMINE O-ACYLTRANSFERASE, MITOCHONDRIAL-RELATED"/>
    <property type="match status" value="1"/>
</dbReference>
<dbReference type="Gene3D" id="2.160.10.10">
    <property type="entry name" value="Hexapeptide repeat proteins"/>
    <property type="match status" value="1"/>
</dbReference>
<dbReference type="InterPro" id="IPR029098">
    <property type="entry name" value="Acetyltransf_C"/>
</dbReference>
<dbReference type="InterPro" id="IPR037157">
    <property type="entry name" value="Acetyltransf_C_sf"/>
</dbReference>
<dbReference type="EMBL" id="CP010802">
    <property type="protein sequence ID" value="ALC16445.1"/>
    <property type="molecule type" value="Genomic_DNA"/>
</dbReference>
<evidence type="ECO:0000256" key="2">
    <source>
        <dbReference type="ARBA" id="ARBA00022556"/>
    </source>
</evidence>
<keyword evidence="5 6" id="KW-0012">Acyltransferase</keyword>
<evidence type="ECO:0000256" key="5">
    <source>
        <dbReference type="ARBA" id="ARBA00023315"/>
    </source>
</evidence>
<proteinExistence type="inferred from homology"/>
<comment type="pathway">
    <text evidence="6">Glycolipid biosynthesis; lipid IV(A) biosynthesis; lipid IV(A) from (3R)-3-hydroxytetradecanoyl-[acyl-carrier-protein] and UDP-N-acetyl-alpha-D-glucosamine: step 1/6.</text>
</comment>
<dbReference type="PATRIC" id="fig|1603606.3.peg.1815"/>
<dbReference type="NCBIfam" id="TIGR01852">
    <property type="entry name" value="lipid_A_lpxA"/>
    <property type="match status" value="1"/>
</dbReference>
<comment type="function">
    <text evidence="6">Involved in the biosynthesis of lipid A, a phosphorylated glycolipid that anchors the lipopolysaccharide to the outer membrane of the cell.</text>
</comment>
<evidence type="ECO:0000256" key="6">
    <source>
        <dbReference type="HAMAP-Rule" id="MF_00387"/>
    </source>
</evidence>
<dbReference type="KEGG" id="des:DSOUD_1667"/>
<dbReference type="OrthoDB" id="9807278at2"/>
<dbReference type="InterPro" id="IPR001451">
    <property type="entry name" value="Hexapep"/>
</dbReference>
<dbReference type="UniPathway" id="UPA00359">
    <property type="reaction ID" value="UER00477"/>
</dbReference>
<dbReference type="GO" id="GO:0009245">
    <property type="term" value="P:lipid A biosynthetic process"/>
    <property type="evidence" value="ECO:0007669"/>
    <property type="project" value="UniProtKB-UniRule"/>
</dbReference>
<gene>
    <name evidence="6 8" type="primary">lpxA</name>
    <name evidence="8" type="ORF">DSOUD_1667</name>
</gene>
<dbReference type="PIRSF" id="PIRSF000456">
    <property type="entry name" value="UDP-GlcNAc_acltr"/>
    <property type="match status" value="1"/>
</dbReference>
<dbReference type="InterPro" id="IPR010137">
    <property type="entry name" value="Lipid_A_LpxA"/>
</dbReference>
<comment type="catalytic activity">
    <reaction evidence="6">
        <text>a (3R)-hydroxyacyl-[ACP] + UDP-N-acetyl-alpha-D-glucosamine = a UDP-3-O-[(3R)-3-hydroxyacyl]-N-acetyl-alpha-D-glucosamine + holo-[ACP]</text>
        <dbReference type="Rhea" id="RHEA:67812"/>
        <dbReference type="Rhea" id="RHEA-COMP:9685"/>
        <dbReference type="Rhea" id="RHEA-COMP:9945"/>
        <dbReference type="ChEBI" id="CHEBI:57705"/>
        <dbReference type="ChEBI" id="CHEBI:64479"/>
        <dbReference type="ChEBI" id="CHEBI:78827"/>
        <dbReference type="ChEBI" id="CHEBI:173225"/>
        <dbReference type="EC" id="2.3.1.129"/>
    </reaction>
</comment>
<dbReference type="NCBIfam" id="NF003657">
    <property type="entry name" value="PRK05289.1"/>
    <property type="match status" value="1"/>
</dbReference>
<dbReference type="GO" id="GO:0016020">
    <property type="term" value="C:membrane"/>
    <property type="evidence" value="ECO:0007669"/>
    <property type="project" value="GOC"/>
</dbReference>
<keyword evidence="4 6" id="KW-0443">Lipid metabolism</keyword>
<dbReference type="SUPFAM" id="SSF51161">
    <property type="entry name" value="Trimeric LpxA-like enzymes"/>
    <property type="match status" value="1"/>
</dbReference>
<keyword evidence="6" id="KW-0963">Cytoplasm</keyword>
<evidence type="ECO:0000256" key="3">
    <source>
        <dbReference type="ARBA" id="ARBA00022679"/>
    </source>
</evidence>
<dbReference type="AlphaFoldDB" id="A0A0M4DHW6"/>
<keyword evidence="3 6" id="KW-0808">Transferase</keyword>
<dbReference type="STRING" id="1603606.DSOUD_1667"/>
<dbReference type="Pfam" id="PF13720">
    <property type="entry name" value="Acetyltransf_11"/>
    <property type="match status" value="1"/>
</dbReference>
<evidence type="ECO:0000313" key="9">
    <source>
        <dbReference type="Proteomes" id="UP000057158"/>
    </source>
</evidence>
<organism evidence="8 9">
    <name type="scientific">Desulfuromonas soudanensis</name>
    <dbReference type="NCBI Taxonomy" id="1603606"/>
    <lineage>
        <taxon>Bacteria</taxon>
        <taxon>Pseudomonadati</taxon>
        <taxon>Thermodesulfobacteriota</taxon>
        <taxon>Desulfuromonadia</taxon>
        <taxon>Desulfuromonadales</taxon>
        <taxon>Desulfuromonadaceae</taxon>
        <taxon>Desulfuromonas</taxon>
    </lineage>
</organism>
<feature type="domain" description="UDP N-acetylglucosamine O-acyltransferase C-terminal" evidence="7">
    <location>
        <begin position="174"/>
        <end position="254"/>
    </location>
</feature>
<accession>A0A0M4DHW6</accession>